<accession>A0A2T4RFZ8</accession>
<dbReference type="InterPro" id="IPR029058">
    <property type="entry name" value="AB_hydrolase_fold"/>
</dbReference>
<protein>
    <submittedName>
        <fullName evidence="4">Alpha/beta hydrolase</fullName>
    </submittedName>
</protein>
<comment type="caution">
    <text evidence="4">The sequence shown here is derived from an EMBL/GenBank/DDBJ whole genome shotgun (WGS) entry which is preliminary data.</text>
</comment>
<dbReference type="EMBL" id="BKAQ01000021">
    <property type="protein sequence ID" value="GEP83071.1"/>
    <property type="molecule type" value="Genomic_DNA"/>
</dbReference>
<evidence type="ECO:0000313" key="4">
    <source>
        <dbReference type="EMBL" id="KYH15219.1"/>
    </source>
</evidence>
<feature type="domain" description="AB hydrolase-1" evidence="2">
    <location>
        <begin position="22"/>
        <end position="238"/>
    </location>
</feature>
<dbReference type="InterPro" id="IPR000073">
    <property type="entry name" value="AB_hydrolase_1"/>
</dbReference>
<dbReference type="EMBL" id="LUGM01000002">
    <property type="protein sequence ID" value="KYH15219.1"/>
    <property type="molecule type" value="Genomic_DNA"/>
</dbReference>
<dbReference type="PANTHER" id="PTHR43798">
    <property type="entry name" value="MONOACYLGLYCEROL LIPASE"/>
    <property type="match status" value="1"/>
</dbReference>
<reference evidence="3 6" key="2">
    <citation type="submission" date="2019-07" db="EMBL/GenBank/DDBJ databases">
        <title>Whole genome shotgun sequence of Staphylococcus kloosii NBRC 109624.</title>
        <authorList>
            <person name="Hosoyama A."/>
            <person name="Uohara A."/>
            <person name="Ohji S."/>
            <person name="Ichikawa N."/>
        </authorList>
    </citation>
    <scope>NUCLEOTIDE SEQUENCE [LARGE SCALE GENOMIC DNA]</scope>
    <source>
        <strain evidence="3 6">NBRC 109624</strain>
    </source>
</reference>
<reference evidence="4 5" key="1">
    <citation type="submission" date="2016-02" db="EMBL/GenBank/DDBJ databases">
        <title>Draft genome sequence of hydrocarbon degrading Staphylococcus saprophyticus Strain CNV2, isolated from crude-oil contaminated soil from Noonmati Oil Refinery, Guwahati, Assam, India.</title>
        <authorList>
            <person name="Mukherjee A."/>
            <person name="Chettri B."/>
            <person name="Langpoklakpam J."/>
            <person name="Singh A.K."/>
            <person name="Chattopadhyay D.J."/>
        </authorList>
    </citation>
    <scope>NUCLEOTIDE SEQUENCE [LARGE SCALE GENOMIC DNA]</scope>
    <source>
        <strain evidence="4 5">CNV2</strain>
    </source>
</reference>
<dbReference type="AlphaFoldDB" id="A0A151A716"/>
<dbReference type="Proteomes" id="UP000075418">
    <property type="component" value="Unassembled WGS sequence"/>
</dbReference>
<proteinExistence type="predicted"/>
<dbReference type="OrthoDB" id="9808398at2"/>
<evidence type="ECO:0000313" key="6">
    <source>
        <dbReference type="Proteomes" id="UP000321040"/>
    </source>
</evidence>
<name>A0A151A716_9STAP</name>
<dbReference type="Gene3D" id="3.40.50.1820">
    <property type="entry name" value="alpha/beta hydrolase"/>
    <property type="match status" value="1"/>
</dbReference>
<dbReference type="GeneID" id="69906145"/>
<evidence type="ECO:0000259" key="2">
    <source>
        <dbReference type="Pfam" id="PF00561"/>
    </source>
</evidence>
<evidence type="ECO:0000256" key="1">
    <source>
        <dbReference type="ARBA" id="ARBA00022801"/>
    </source>
</evidence>
<evidence type="ECO:0000313" key="5">
    <source>
        <dbReference type="Proteomes" id="UP000075418"/>
    </source>
</evidence>
<dbReference type="KEGG" id="skl:C7J89_12390"/>
<dbReference type="InterPro" id="IPR050266">
    <property type="entry name" value="AB_hydrolase_sf"/>
</dbReference>
<dbReference type="GO" id="GO:0016787">
    <property type="term" value="F:hydrolase activity"/>
    <property type="evidence" value="ECO:0007669"/>
    <property type="project" value="UniProtKB-KW"/>
</dbReference>
<dbReference type="Proteomes" id="UP000321040">
    <property type="component" value="Unassembled WGS sequence"/>
</dbReference>
<evidence type="ECO:0000313" key="3">
    <source>
        <dbReference type="EMBL" id="GEP83071.1"/>
    </source>
</evidence>
<gene>
    <name evidence="4" type="ORF">A0131_10630</name>
    <name evidence="3" type="ORF">SKL01_22490</name>
</gene>
<keyword evidence="6" id="KW-1185">Reference proteome</keyword>
<accession>A0A151A716</accession>
<organism evidence="4 5">
    <name type="scientific">Staphylococcus kloosii</name>
    <dbReference type="NCBI Taxonomy" id="29384"/>
    <lineage>
        <taxon>Bacteria</taxon>
        <taxon>Bacillati</taxon>
        <taxon>Bacillota</taxon>
        <taxon>Bacilli</taxon>
        <taxon>Bacillales</taxon>
        <taxon>Staphylococcaceae</taxon>
        <taxon>Staphylococcus</taxon>
    </lineage>
</organism>
<dbReference type="Pfam" id="PF00561">
    <property type="entry name" value="Abhydrolase_1"/>
    <property type="match status" value="1"/>
</dbReference>
<dbReference type="PANTHER" id="PTHR43798:SF31">
    <property type="entry name" value="AB HYDROLASE SUPERFAMILY PROTEIN YCLE"/>
    <property type="match status" value="1"/>
</dbReference>
<sequence>MNLFTTNDGTILNYKTVGEGYAIVLIHTAFDNYTVFHNIEDDLATHNQVVLIDLRGHGYSDKPNNIQFTDYANDVKELLDYLYIDKCAVIGHEMGASVAAEFSATNPNYVSSLTMINPTMIEDSTPEERIYRRYSEKIRTWDEEKQHKFLAAKMYYDKKKVNKFLKHVENTNGIATSNEMDSIKASFKCNNIREYLGKVTTPTQIIAGQHGERTTIVEAKEVADYIKDSEFEVFQSSGLYPFVEQKADFLNSVNSFIKRFK</sequence>
<dbReference type="GO" id="GO:0016020">
    <property type="term" value="C:membrane"/>
    <property type="evidence" value="ECO:0007669"/>
    <property type="project" value="TreeGrafter"/>
</dbReference>
<dbReference type="SUPFAM" id="SSF53474">
    <property type="entry name" value="alpha/beta-Hydrolases"/>
    <property type="match status" value="1"/>
</dbReference>
<keyword evidence="1 4" id="KW-0378">Hydrolase</keyword>
<dbReference type="RefSeq" id="WP_061855361.1">
    <property type="nucleotide sequence ID" value="NZ_BKAQ01000021.1"/>
</dbReference>